<keyword evidence="3" id="KW-1185">Reference proteome</keyword>
<gene>
    <name evidence="2" type="ORF">HBF25_09905</name>
</gene>
<comment type="caution">
    <text evidence="2">The sequence shown here is derived from an EMBL/GenBank/DDBJ whole genome shotgun (WGS) entry which is preliminary data.</text>
</comment>
<dbReference type="PROSITE" id="PS51257">
    <property type="entry name" value="PROKAR_LIPOPROTEIN"/>
    <property type="match status" value="1"/>
</dbReference>
<evidence type="ECO:0000313" key="2">
    <source>
        <dbReference type="EMBL" id="NII06698.1"/>
    </source>
</evidence>
<dbReference type="AlphaFoldDB" id="A0A7X5UAI7"/>
<organism evidence="2 3">
    <name type="scientific">Luteibacter anthropi</name>
    <dbReference type="NCBI Taxonomy" id="564369"/>
    <lineage>
        <taxon>Bacteria</taxon>
        <taxon>Pseudomonadati</taxon>
        <taxon>Pseudomonadota</taxon>
        <taxon>Gammaproteobacteria</taxon>
        <taxon>Lysobacterales</taxon>
        <taxon>Rhodanobacteraceae</taxon>
        <taxon>Luteibacter</taxon>
    </lineage>
</organism>
<name>A0A7X5UAI7_9GAMM</name>
<accession>A0A7X5UAI7</accession>
<feature type="signal peptide" evidence="1">
    <location>
        <begin position="1"/>
        <end position="20"/>
    </location>
</feature>
<protein>
    <submittedName>
        <fullName evidence="2">Uncharacterized protein</fullName>
    </submittedName>
</protein>
<evidence type="ECO:0000313" key="3">
    <source>
        <dbReference type="Proteomes" id="UP000490980"/>
    </source>
</evidence>
<reference evidence="2 3" key="1">
    <citation type="submission" date="2020-03" db="EMBL/GenBank/DDBJ databases">
        <authorList>
            <person name="Lai Q."/>
        </authorList>
    </citation>
    <scope>NUCLEOTIDE SEQUENCE [LARGE SCALE GENOMIC DNA]</scope>
    <source>
        <strain evidence="2 3">CCUG 25036</strain>
    </source>
</reference>
<dbReference type="EMBL" id="JAARLZ010000004">
    <property type="protein sequence ID" value="NII06698.1"/>
    <property type="molecule type" value="Genomic_DNA"/>
</dbReference>
<dbReference type="Proteomes" id="UP000490980">
    <property type="component" value="Unassembled WGS sequence"/>
</dbReference>
<proteinExistence type="predicted"/>
<feature type="chain" id="PRO_5030562208" evidence="1">
    <location>
        <begin position="21"/>
        <end position="500"/>
    </location>
</feature>
<evidence type="ECO:0000256" key="1">
    <source>
        <dbReference type="SAM" id="SignalP"/>
    </source>
</evidence>
<keyword evidence="1" id="KW-0732">Signal</keyword>
<sequence length="500" mass="55565">MKTKLWLAMAGLMGCSAAGAVSRDNDSVPGLPILRVVDGDDSAAIQRAVNRLIDAGSPFALVGDSQIVGEAMKDEMHAWPSTGAWVIDPREGLGVHAIQAENEQARFDAFAAWMRTKGGDADPTVRSERARFHFPGKRNVALEFSAGTPGTVCRSFSRQMYDALFGNSLPDTIERRAFNSEVRRWCQYGDLSYYAGTTRAFVIEPFQDTRDALLTLSTEWAFIRSEDHANPSRVSYLMWTKTVGEGAGFGFTHRAGKDGYIDDRGYVHNLFDVAIHSGWGGLADRRTITAWPLNSTFPGMANTFVYECDGLDSHLRYDCPAQPRVRKLYPQDTHDGAILASKSTKFEVVGNARMSVGEKSASPKVTFGIDVMYGATHTSQVSMSMARIHTNADTVFHRSTRWIPDLEAIRRWHASYSFGGLAWATPLASTLNPEYEILWEIPLQGNEGRVIPYYTIYEAGWNTCNGEGKCAGWQRSRDGLLPSKARVAWFDAVMLRFPWH</sequence>
<dbReference type="RefSeq" id="WP_166947868.1">
    <property type="nucleotide sequence ID" value="NZ_JAARLZ010000004.1"/>
</dbReference>